<dbReference type="Pfam" id="PF26217">
    <property type="entry name" value="GDPGP1_N"/>
    <property type="match status" value="1"/>
</dbReference>
<feature type="domain" description="GDPGP1-like N-terminal" evidence="14">
    <location>
        <begin position="50"/>
        <end position="224"/>
    </location>
</feature>
<comment type="subcellular location">
    <subcellularLocation>
        <location evidence="3">Cytoplasm</location>
    </subcellularLocation>
</comment>
<evidence type="ECO:0000256" key="3">
    <source>
        <dbReference type="ARBA" id="ARBA00004496"/>
    </source>
</evidence>
<keyword evidence="9" id="KW-0808">Transferase</keyword>
<evidence type="ECO:0000256" key="12">
    <source>
        <dbReference type="ARBA" id="ARBA00022801"/>
    </source>
</evidence>
<dbReference type="InterPro" id="IPR058866">
    <property type="entry name" value="GDPGP1_N"/>
</dbReference>
<evidence type="ECO:0000256" key="4">
    <source>
        <dbReference type="ARBA" id="ARBA00006451"/>
    </source>
</evidence>
<dbReference type="Pfam" id="PF26216">
    <property type="entry name" value="GDPGP1_C"/>
    <property type="match status" value="1"/>
</dbReference>
<evidence type="ECO:0000259" key="13">
    <source>
        <dbReference type="Pfam" id="PF26216"/>
    </source>
</evidence>
<dbReference type="Proteomes" id="UP001152320">
    <property type="component" value="Chromosome 3"/>
</dbReference>
<reference evidence="15" key="1">
    <citation type="submission" date="2021-10" db="EMBL/GenBank/DDBJ databases">
        <title>Tropical sea cucumber genome reveals ecological adaptation and Cuvierian tubules defense mechanism.</title>
        <authorList>
            <person name="Chen T."/>
        </authorList>
    </citation>
    <scope>NUCLEOTIDE SEQUENCE</scope>
    <source>
        <strain evidence="15">Nanhai2018</strain>
        <tissue evidence="15">Muscle</tissue>
    </source>
</reference>
<dbReference type="EMBL" id="JAIZAY010000003">
    <property type="protein sequence ID" value="KAJ8044839.1"/>
    <property type="molecule type" value="Genomic_DNA"/>
</dbReference>
<dbReference type="AlphaFoldDB" id="A0A9Q1CHZ4"/>
<dbReference type="GO" id="GO:0016787">
    <property type="term" value="F:hydrolase activity"/>
    <property type="evidence" value="ECO:0007669"/>
    <property type="project" value="UniProtKB-KW"/>
</dbReference>
<evidence type="ECO:0000256" key="2">
    <source>
        <dbReference type="ARBA" id="ARBA00003049"/>
    </source>
</evidence>
<accession>A0A9Q1CHZ4</accession>
<dbReference type="GO" id="GO:0080048">
    <property type="term" value="F:GDP-D-glucose phosphorylase activity"/>
    <property type="evidence" value="ECO:0007669"/>
    <property type="project" value="UniProtKB-EC"/>
</dbReference>
<evidence type="ECO:0000313" key="16">
    <source>
        <dbReference type="Proteomes" id="UP001152320"/>
    </source>
</evidence>
<feature type="domain" description="GDPGP1-like C-terminal" evidence="13">
    <location>
        <begin position="245"/>
        <end position="383"/>
    </location>
</feature>
<dbReference type="PANTHER" id="PTHR20884:SF8">
    <property type="entry name" value="GDP-D-GLUCOSE PHOSPHORYLASE 1"/>
    <property type="match status" value="1"/>
</dbReference>
<dbReference type="GO" id="GO:0006006">
    <property type="term" value="P:glucose metabolic process"/>
    <property type="evidence" value="ECO:0007669"/>
    <property type="project" value="TreeGrafter"/>
</dbReference>
<evidence type="ECO:0000259" key="14">
    <source>
        <dbReference type="Pfam" id="PF26217"/>
    </source>
</evidence>
<evidence type="ECO:0000256" key="6">
    <source>
        <dbReference type="ARBA" id="ARBA00018857"/>
    </source>
</evidence>
<comment type="caution">
    <text evidence="15">The sequence shown here is derived from an EMBL/GenBank/DDBJ whole genome shotgun (WGS) entry which is preliminary data.</text>
</comment>
<dbReference type="PANTHER" id="PTHR20884">
    <property type="entry name" value="GDP-D-GLUCOSE PHOSPHORYLASE 1"/>
    <property type="match status" value="1"/>
</dbReference>
<evidence type="ECO:0000256" key="8">
    <source>
        <dbReference type="ARBA" id="ARBA00022658"/>
    </source>
</evidence>
<comment type="catalytic activity">
    <reaction evidence="1">
        <text>GDP-alpha-D-glucose + phosphate = alpha-D-glucose 1-phosphate + GDP + H(+)</text>
        <dbReference type="Rhea" id="RHEA:30387"/>
        <dbReference type="ChEBI" id="CHEBI:15378"/>
        <dbReference type="ChEBI" id="CHEBI:43474"/>
        <dbReference type="ChEBI" id="CHEBI:58189"/>
        <dbReference type="ChEBI" id="CHEBI:58601"/>
        <dbReference type="ChEBI" id="CHEBI:62230"/>
        <dbReference type="EC" id="2.7.7.78"/>
    </reaction>
</comment>
<organism evidence="15 16">
    <name type="scientific">Holothuria leucospilota</name>
    <name type="common">Black long sea cucumber</name>
    <name type="synonym">Mertensiothuria leucospilota</name>
    <dbReference type="NCBI Taxonomy" id="206669"/>
    <lineage>
        <taxon>Eukaryota</taxon>
        <taxon>Metazoa</taxon>
        <taxon>Echinodermata</taxon>
        <taxon>Eleutherozoa</taxon>
        <taxon>Echinozoa</taxon>
        <taxon>Holothuroidea</taxon>
        <taxon>Aspidochirotacea</taxon>
        <taxon>Aspidochirotida</taxon>
        <taxon>Holothuriidae</taxon>
        <taxon>Holothuria</taxon>
    </lineage>
</organism>
<dbReference type="OrthoDB" id="417175at2759"/>
<dbReference type="GO" id="GO:0005085">
    <property type="term" value="F:guanyl-nucleotide exchange factor activity"/>
    <property type="evidence" value="ECO:0007669"/>
    <property type="project" value="UniProtKB-KW"/>
</dbReference>
<evidence type="ECO:0000256" key="1">
    <source>
        <dbReference type="ARBA" id="ARBA00000063"/>
    </source>
</evidence>
<name>A0A9Q1CHZ4_HOLLE</name>
<keyword evidence="16" id="KW-1185">Reference proteome</keyword>
<dbReference type="GO" id="GO:0005737">
    <property type="term" value="C:cytoplasm"/>
    <property type="evidence" value="ECO:0007669"/>
    <property type="project" value="UniProtKB-SubCell"/>
</dbReference>
<keyword evidence="7" id="KW-0963">Cytoplasm</keyword>
<comment type="function">
    <text evidence="2">Specific and highly efficient GDP-D-glucose phosphorylase regulating the levels of GDP-D-glucose in cells.</text>
</comment>
<keyword evidence="12" id="KW-0378">Hydrolase</keyword>
<evidence type="ECO:0000256" key="9">
    <source>
        <dbReference type="ARBA" id="ARBA00022679"/>
    </source>
</evidence>
<proteinExistence type="inferred from homology"/>
<dbReference type="InterPro" id="IPR058865">
    <property type="entry name" value="GDPGP1_C"/>
</dbReference>
<dbReference type="InterPro" id="IPR026506">
    <property type="entry name" value="GDPGP"/>
</dbReference>
<sequence length="386" mass="43859">MMSDVEKRDGSSGSASNGLPLVKVKEECIFLFSEEDYVLQSDWEDTKNSRFDKKLQSSWDEAREGGHFRYDLKDLTTRILPGEFGFVAQLNTKRATHRRKPQEMISVAQPFNPKNFNFTKVKPGELVVDINSTSQILMEIARKQKDGEVPRDSRNVIVINVSPLEYCSILLVPSINSHLPQALTLDALQIAIEMILLSAKRSFRIGWNGLCALASVNHLHFHAYYLEYQLRIETEPTKQLSGPCHEIPSWPVPGFVFQLEDGDVLNLARNVYKVTRYFHINEIAHNIFMTRGSVLGEQKDSIQTTLRIFIWPRNPVYGEDSAVQLLSVKNVDAFNVAFCEIAGHIPVKDADSFPLLTDQSSIEVMEKVKLPREKFESIQKDVAALF</sequence>
<keyword evidence="11" id="KW-0547">Nucleotide-binding</keyword>
<evidence type="ECO:0000256" key="10">
    <source>
        <dbReference type="ARBA" id="ARBA00022695"/>
    </source>
</evidence>
<protein>
    <recommendedName>
        <fullName evidence="6">GDP-D-glucose phosphorylase 1</fullName>
        <ecNumber evidence="5">2.7.7.78</ecNumber>
    </recommendedName>
</protein>
<keyword evidence="8" id="KW-0344">Guanine-nucleotide releasing factor</keyword>
<evidence type="ECO:0000313" key="15">
    <source>
        <dbReference type="EMBL" id="KAJ8044839.1"/>
    </source>
</evidence>
<keyword evidence="10" id="KW-0548">Nucleotidyltransferase</keyword>
<dbReference type="GO" id="GO:0000166">
    <property type="term" value="F:nucleotide binding"/>
    <property type="evidence" value="ECO:0007669"/>
    <property type="project" value="UniProtKB-KW"/>
</dbReference>
<evidence type="ECO:0000256" key="5">
    <source>
        <dbReference type="ARBA" id="ARBA00012507"/>
    </source>
</evidence>
<evidence type="ECO:0000256" key="7">
    <source>
        <dbReference type="ARBA" id="ARBA00022490"/>
    </source>
</evidence>
<comment type="similarity">
    <text evidence="4">Belongs to the GDPGP1 family.</text>
</comment>
<dbReference type="EC" id="2.7.7.78" evidence="5"/>
<gene>
    <name evidence="15" type="ORF">HOLleu_07709</name>
</gene>
<evidence type="ECO:0000256" key="11">
    <source>
        <dbReference type="ARBA" id="ARBA00022741"/>
    </source>
</evidence>